<organism evidence="2 3">
    <name type="scientific">Kwoniella heveanensis BCC8398</name>
    <dbReference type="NCBI Taxonomy" id="1296120"/>
    <lineage>
        <taxon>Eukaryota</taxon>
        <taxon>Fungi</taxon>
        <taxon>Dikarya</taxon>
        <taxon>Basidiomycota</taxon>
        <taxon>Agaricomycotina</taxon>
        <taxon>Tremellomycetes</taxon>
        <taxon>Tremellales</taxon>
        <taxon>Cryptococcaceae</taxon>
        <taxon>Kwoniella</taxon>
    </lineage>
</organism>
<feature type="compositionally biased region" description="Low complexity" evidence="1">
    <location>
        <begin position="54"/>
        <end position="80"/>
    </location>
</feature>
<feature type="region of interest" description="Disordered" evidence="1">
    <location>
        <begin position="52"/>
        <end position="112"/>
    </location>
</feature>
<dbReference type="Proteomes" id="UP000092666">
    <property type="component" value="Unassembled WGS sequence"/>
</dbReference>
<feature type="compositionally biased region" description="Polar residues" evidence="1">
    <location>
        <begin position="404"/>
        <end position="417"/>
    </location>
</feature>
<dbReference type="OrthoDB" id="2565062at2759"/>
<keyword evidence="3" id="KW-1185">Reference proteome</keyword>
<feature type="compositionally biased region" description="Basic and acidic residues" evidence="1">
    <location>
        <begin position="124"/>
        <end position="136"/>
    </location>
</feature>
<sequence length="506" mass="53218">MGYTIQLQWSYTPPAGRQISLADIVLPRVLEHHGLHTPTRSTIQFRTYRAQFPSGPLSSSSSASTVPDLASSSTPTQPQTHSRYLTSIATLPPPTPPSNNQHQSQTQAAAPPKVDDTAYLFLDDRTPQAPGKKPDNADNDNEDEDEDDEGDVPLSKRKEGKGTITHEASMPNGGAVEPAQAGSGGRKDQPMEIDATGVEGQDKAVGGDSTTVEADADADADEDDFEIIDKPETIQSQPADTNHASTSTSAAAPGPTAVENGYNDNAQTSTSRKGKGKESSEGAADKVKVNPKKPHQRFRCIAVRPSHNVGPLLQSLLSPFVMGLTKSARATASTTSSLPTPTPLPGSTLLLTLLTFAPASPPSPPVILRVYILPNPTAGSIFLEAEYAAAGSAAGAGSGPSSSLPFNANGSGNNLDSQGRGDTWDWDDEQRHTGSSMVEVEQALKTFLAGCLVDGLIGGETKWISLNPHPNLIPGTGIAQDGWEGAERSKRSMFALAKTLRESGFI</sequence>
<feature type="compositionally biased region" description="Acidic residues" evidence="1">
    <location>
        <begin position="214"/>
        <end position="226"/>
    </location>
</feature>
<feature type="compositionally biased region" description="Basic and acidic residues" evidence="1">
    <location>
        <begin position="276"/>
        <end position="288"/>
    </location>
</feature>
<evidence type="ECO:0000256" key="1">
    <source>
        <dbReference type="SAM" id="MobiDB-lite"/>
    </source>
</evidence>
<protein>
    <submittedName>
        <fullName evidence="2">Uncharacterized protein</fullName>
    </submittedName>
</protein>
<reference evidence="2 3" key="1">
    <citation type="submission" date="2013-07" db="EMBL/GenBank/DDBJ databases">
        <title>The Genome Sequence of Cryptococcus heveanensis BCC8398.</title>
        <authorList>
            <consortium name="The Broad Institute Genome Sequencing Platform"/>
            <person name="Cuomo C."/>
            <person name="Litvintseva A."/>
            <person name="Chen Y."/>
            <person name="Heitman J."/>
            <person name="Sun S."/>
            <person name="Springer D."/>
            <person name="Dromer F."/>
            <person name="Young S.K."/>
            <person name="Zeng Q."/>
            <person name="Gargeya S."/>
            <person name="Fitzgerald M."/>
            <person name="Abouelleil A."/>
            <person name="Alvarado L."/>
            <person name="Berlin A.M."/>
            <person name="Chapman S.B."/>
            <person name="Dewar J."/>
            <person name="Goldberg J."/>
            <person name="Griggs A."/>
            <person name="Gujja S."/>
            <person name="Hansen M."/>
            <person name="Howarth C."/>
            <person name="Imamovic A."/>
            <person name="Larimer J."/>
            <person name="McCowan C."/>
            <person name="Murphy C."/>
            <person name="Pearson M."/>
            <person name="Priest M."/>
            <person name="Roberts A."/>
            <person name="Saif S."/>
            <person name="Shea T."/>
            <person name="Sykes S."/>
            <person name="Wortman J."/>
            <person name="Nusbaum C."/>
            <person name="Birren B."/>
        </authorList>
    </citation>
    <scope>NUCLEOTIDE SEQUENCE [LARGE SCALE GENOMIC DNA]</scope>
    <source>
        <strain evidence="2 3">BCC8398</strain>
    </source>
</reference>
<reference evidence="3" key="2">
    <citation type="submission" date="2013-12" db="EMBL/GenBank/DDBJ databases">
        <title>Evolution of pathogenesis and genome organization in the Tremellales.</title>
        <authorList>
            <person name="Cuomo C."/>
            <person name="Litvintseva A."/>
            <person name="Heitman J."/>
            <person name="Chen Y."/>
            <person name="Sun S."/>
            <person name="Springer D."/>
            <person name="Dromer F."/>
            <person name="Young S."/>
            <person name="Zeng Q."/>
            <person name="Chapman S."/>
            <person name="Gujja S."/>
            <person name="Saif S."/>
            <person name="Birren B."/>
        </authorList>
    </citation>
    <scope>NUCLEOTIDE SEQUENCE [LARGE SCALE GENOMIC DNA]</scope>
    <source>
        <strain evidence="3">BCC8398</strain>
    </source>
</reference>
<feature type="compositionally biased region" description="Polar residues" evidence="1">
    <location>
        <begin position="98"/>
        <end position="108"/>
    </location>
</feature>
<proteinExistence type="predicted"/>
<feature type="region of interest" description="Disordered" evidence="1">
    <location>
        <begin position="398"/>
        <end position="433"/>
    </location>
</feature>
<evidence type="ECO:0000313" key="2">
    <source>
        <dbReference type="EMBL" id="OCF34805.1"/>
    </source>
</evidence>
<evidence type="ECO:0000313" key="3">
    <source>
        <dbReference type="Proteomes" id="UP000092666"/>
    </source>
</evidence>
<feature type="compositionally biased region" description="Polar residues" evidence="1">
    <location>
        <begin position="233"/>
        <end position="243"/>
    </location>
</feature>
<dbReference type="EMBL" id="KV700123">
    <property type="protein sequence ID" value="OCF34805.1"/>
    <property type="molecule type" value="Genomic_DNA"/>
</dbReference>
<feature type="region of interest" description="Disordered" evidence="1">
    <location>
        <begin position="124"/>
        <end position="293"/>
    </location>
</feature>
<name>A0A1B9GV85_9TREE</name>
<gene>
    <name evidence="2" type="ORF">I316_03349</name>
</gene>
<feature type="compositionally biased region" description="Acidic residues" evidence="1">
    <location>
        <begin position="137"/>
        <end position="151"/>
    </location>
</feature>
<feature type="compositionally biased region" description="Low complexity" evidence="1">
    <location>
        <begin position="244"/>
        <end position="257"/>
    </location>
</feature>
<dbReference type="AlphaFoldDB" id="A0A1B9GV85"/>
<accession>A0A1B9GV85</accession>
<feature type="compositionally biased region" description="Polar residues" evidence="1">
    <location>
        <begin position="262"/>
        <end position="271"/>
    </location>
</feature>